<name>A0A077Z3L1_TRITR</name>
<feature type="region of interest" description="Disordered" evidence="1">
    <location>
        <begin position="135"/>
        <end position="161"/>
    </location>
</feature>
<accession>A0A077Z3L1</accession>
<proteinExistence type="predicted"/>
<evidence type="ECO:0000313" key="3">
    <source>
        <dbReference type="Proteomes" id="UP000030665"/>
    </source>
</evidence>
<dbReference type="EMBL" id="HG805935">
    <property type="protein sequence ID" value="CDW55087.1"/>
    <property type="molecule type" value="Genomic_DNA"/>
</dbReference>
<sequence>MHADQNVGNAKELGPLVEQVERYKELAEICSSVNGISSNSDALALLKKATACLSLYVGFADAELCSVHVLAELTANILEQKCSKISVYLKGVSSQVSNDTLRLLCNDHLRLGKIKDLQRCFPVLLFNEASQMERQLDDGQRDGTKAKEGRNVDCDDLVKSN</sequence>
<dbReference type="AlphaFoldDB" id="A0A077Z3L1"/>
<reference evidence="2" key="1">
    <citation type="submission" date="2014-01" db="EMBL/GenBank/DDBJ databases">
        <authorList>
            <person name="Aslett M."/>
        </authorList>
    </citation>
    <scope>NUCLEOTIDE SEQUENCE</scope>
</reference>
<evidence type="ECO:0000313" key="2">
    <source>
        <dbReference type="EMBL" id="CDW55087.1"/>
    </source>
</evidence>
<evidence type="ECO:0000256" key="1">
    <source>
        <dbReference type="SAM" id="MobiDB-lite"/>
    </source>
</evidence>
<dbReference type="OrthoDB" id="10347319at2759"/>
<protein>
    <submittedName>
        <fullName evidence="2">AlNc14C140G7234 protein</fullName>
    </submittedName>
</protein>
<keyword evidence="3" id="KW-1185">Reference proteome</keyword>
<organism evidence="2 3">
    <name type="scientific">Trichuris trichiura</name>
    <name type="common">Whipworm</name>
    <name type="synonym">Trichocephalus trichiurus</name>
    <dbReference type="NCBI Taxonomy" id="36087"/>
    <lineage>
        <taxon>Eukaryota</taxon>
        <taxon>Metazoa</taxon>
        <taxon>Ecdysozoa</taxon>
        <taxon>Nematoda</taxon>
        <taxon>Enoplea</taxon>
        <taxon>Dorylaimia</taxon>
        <taxon>Trichinellida</taxon>
        <taxon>Trichuridae</taxon>
        <taxon>Trichuris</taxon>
    </lineage>
</organism>
<reference evidence="2" key="2">
    <citation type="submission" date="2014-03" db="EMBL/GenBank/DDBJ databases">
        <title>The whipworm genome and dual-species transcriptomics of an intimate host-pathogen interaction.</title>
        <authorList>
            <person name="Foth B.J."/>
            <person name="Tsai I.J."/>
            <person name="Reid A.J."/>
            <person name="Bancroft A.J."/>
            <person name="Nichol S."/>
            <person name="Tracey A."/>
            <person name="Holroyd N."/>
            <person name="Cotton J.A."/>
            <person name="Stanley E.J."/>
            <person name="Zarowiecki M."/>
            <person name="Liu J.Z."/>
            <person name="Huckvale T."/>
            <person name="Cooper P.J."/>
            <person name="Grencis R.K."/>
            <person name="Berriman M."/>
        </authorList>
    </citation>
    <scope>NUCLEOTIDE SEQUENCE [LARGE SCALE GENOMIC DNA]</scope>
</reference>
<gene>
    <name evidence="2" type="ORF">TTRE_0000335801</name>
</gene>
<dbReference type="Proteomes" id="UP000030665">
    <property type="component" value="Unassembled WGS sequence"/>
</dbReference>